<dbReference type="GO" id="GO:0030126">
    <property type="term" value="C:COPI vesicle coat"/>
    <property type="evidence" value="ECO:0007669"/>
    <property type="project" value="TreeGrafter"/>
</dbReference>
<dbReference type="GO" id="GO:0006886">
    <property type="term" value="P:intracellular protein transport"/>
    <property type="evidence" value="ECO:0007669"/>
    <property type="project" value="TreeGrafter"/>
</dbReference>
<dbReference type="SMART" id="SM00320">
    <property type="entry name" value="WD40"/>
    <property type="match status" value="3"/>
</dbReference>
<dbReference type="InterPro" id="IPR013783">
    <property type="entry name" value="Ig-like_fold"/>
</dbReference>
<evidence type="ECO:0000256" key="2">
    <source>
        <dbReference type="ARBA" id="ARBA00022737"/>
    </source>
</evidence>
<dbReference type="GO" id="GO:0006890">
    <property type="term" value="P:retrograde vesicle-mediated transport, Golgi to endoplasmic reticulum"/>
    <property type="evidence" value="ECO:0007669"/>
    <property type="project" value="TreeGrafter"/>
</dbReference>
<dbReference type="InterPro" id="IPR036322">
    <property type="entry name" value="WD40_repeat_dom_sf"/>
</dbReference>
<evidence type="ECO:0000256" key="1">
    <source>
        <dbReference type="ARBA" id="ARBA00022574"/>
    </source>
</evidence>
<keyword evidence="2" id="KW-0677">Repeat</keyword>
<dbReference type="PROSITE" id="PS50294">
    <property type="entry name" value="WD_REPEATS_REGION"/>
    <property type="match status" value="2"/>
</dbReference>
<dbReference type="InterPro" id="IPR050844">
    <property type="entry name" value="Coatomer_complex_subunit"/>
</dbReference>
<evidence type="ECO:0000256" key="3">
    <source>
        <dbReference type="PROSITE-ProRule" id="PRU00221"/>
    </source>
</evidence>
<proteinExistence type="predicted"/>
<gene>
    <name evidence="5" type="ORF">TRITD_4Av1G255120</name>
</gene>
<dbReference type="SUPFAM" id="SSF50978">
    <property type="entry name" value="WD40 repeat-like"/>
    <property type="match status" value="1"/>
</dbReference>
<dbReference type="Proteomes" id="UP000324705">
    <property type="component" value="Chromosome 4A"/>
</dbReference>
<feature type="domain" description="MSP" evidence="4">
    <location>
        <begin position="15"/>
        <end position="141"/>
    </location>
</feature>
<feature type="repeat" description="WD" evidence="3">
    <location>
        <begin position="348"/>
        <end position="380"/>
    </location>
</feature>
<dbReference type="Pfam" id="PF00400">
    <property type="entry name" value="WD40"/>
    <property type="match status" value="3"/>
</dbReference>
<dbReference type="InterPro" id="IPR019775">
    <property type="entry name" value="WD40_repeat_CS"/>
</dbReference>
<evidence type="ECO:0000313" key="6">
    <source>
        <dbReference type="Proteomes" id="UP000324705"/>
    </source>
</evidence>
<keyword evidence="1 3" id="KW-0853">WD repeat</keyword>
<reference evidence="5 6" key="1">
    <citation type="submission" date="2017-09" db="EMBL/GenBank/DDBJ databases">
        <authorList>
            <consortium name="International Durum Wheat Genome Sequencing Consortium (IDWGSC)"/>
            <person name="Milanesi L."/>
        </authorList>
    </citation>
    <scope>NUCLEOTIDE SEQUENCE [LARGE SCALE GENOMIC DNA]</scope>
    <source>
        <strain evidence="6">cv. Svevo</strain>
    </source>
</reference>
<dbReference type="EMBL" id="LT934117">
    <property type="protein sequence ID" value="VAH99384.1"/>
    <property type="molecule type" value="Genomic_DNA"/>
</dbReference>
<dbReference type="Pfam" id="PF00635">
    <property type="entry name" value="Motile_Sperm"/>
    <property type="match status" value="1"/>
</dbReference>
<protein>
    <recommendedName>
        <fullName evidence="4">MSP domain-containing protein</fullName>
    </recommendedName>
</protein>
<accession>A0A9R0SQ85</accession>
<dbReference type="Gene3D" id="2.130.10.10">
    <property type="entry name" value="YVTN repeat-like/Quinoprotein amine dehydrogenase"/>
    <property type="match status" value="1"/>
</dbReference>
<dbReference type="SUPFAM" id="SSF49354">
    <property type="entry name" value="PapD-like"/>
    <property type="match status" value="1"/>
</dbReference>
<dbReference type="InterPro" id="IPR015943">
    <property type="entry name" value="WD40/YVTN_repeat-like_dom_sf"/>
</dbReference>
<dbReference type="GO" id="GO:0006888">
    <property type="term" value="P:endoplasmic reticulum to Golgi vesicle-mediated transport"/>
    <property type="evidence" value="ECO:0007669"/>
    <property type="project" value="TreeGrafter"/>
</dbReference>
<name>A0A9R0SQ85_TRITD</name>
<sequence length="389" mass="43577">MGSKKYTGQMIEEISSSTVPNELIKVDPLQLRFPVAQIVSSTLKICNVTDYHVAFSIYSNNNNTVKCTILPSKGVLSSQSTLDLLVTFSFPKEHKSLKPEVVTVKSTVVEESLTTKDVKHDLFKTNTGRNVHQMELGVLFVASKTISKVRSVSTIDVHPTDPWMVITQGDKIFRMNYHAKEVELLELKWGEVSLAKFIAREQWILAGFTSGLLCVYSWDLQDRIHVLREHSTSIKSLAIHGTKPYVLSASRDGKILLWDYGNGWHLIKTFYANSQLHKGDPVEQVVFNPIDTDMFAIAQGKTVKFWNLHSGECKHILSAHSDSVVCLDYFSLGHKLYLITGSQDRHSLKGHMDVVNIAFCHPDLPVLITGSWDGSVRLWDSTACACAEV</sequence>
<dbReference type="InterPro" id="IPR001680">
    <property type="entry name" value="WD40_rpt"/>
</dbReference>
<dbReference type="Gene3D" id="2.60.40.10">
    <property type="entry name" value="Immunoglobulins"/>
    <property type="match status" value="1"/>
</dbReference>
<dbReference type="PANTHER" id="PTHR19876:SF68">
    <property type="entry name" value="COATOMER SUBUNIT BETA'-2"/>
    <property type="match status" value="1"/>
</dbReference>
<dbReference type="PROSITE" id="PS50082">
    <property type="entry name" value="WD_REPEATS_2"/>
    <property type="match status" value="2"/>
</dbReference>
<dbReference type="InterPro" id="IPR008962">
    <property type="entry name" value="PapD-like_sf"/>
</dbReference>
<dbReference type="PROSITE" id="PS50202">
    <property type="entry name" value="MSP"/>
    <property type="match status" value="1"/>
</dbReference>
<dbReference type="PANTHER" id="PTHR19876">
    <property type="entry name" value="COATOMER"/>
    <property type="match status" value="1"/>
</dbReference>
<dbReference type="GO" id="GO:0006891">
    <property type="term" value="P:intra-Golgi vesicle-mediated transport"/>
    <property type="evidence" value="ECO:0007669"/>
    <property type="project" value="TreeGrafter"/>
</dbReference>
<feature type="repeat" description="WD" evidence="3">
    <location>
        <begin position="227"/>
        <end position="259"/>
    </location>
</feature>
<dbReference type="InterPro" id="IPR000535">
    <property type="entry name" value="MSP_dom"/>
</dbReference>
<dbReference type="AlphaFoldDB" id="A0A9R0SQ85"/>
<evidence type="ECO:0000313" key="5">
    <source>
        <dbReference type="EMBL" id="VAH99384.1"/>
    </source>
</evidence>
<evidence type="ECO:0000259" key="4">
    <source>
        <dbReference type="PROSITE" id="PS50202"/>
    </source>
</evidence>
<keyword evidence="6" id="KW-1185">Reference proteome</keyword>
<dbReference type="Gramene" id="TRITD4Av1G255120.1">
    <property type="protein sequence ID" value="TRITD4Av1G255120.1"/>
    <property type="gene ID" value="TRITD4Av1G255120"/>
</dbReference>
<organism evidence="5 6">
    <name type="scientific">Triticum turgidum subsp. durum</name>
    <name type="common">Durum wheat</name>
    <name type="synonym">Triticum durum</name>
    <dbReference type="NCBI Taxonomy" id="4567"/>
    <lineage>
        <taxon>Eukaryota</taxon>
        <taxon>Viridiplantae</taxon>
        <taxon>Streptophyta</taxon>
        <taxon>Embryophyta</taxon>
        <taxon>Tracheophyta</taxon>
        <taxon>Spermatophyta</taxon>
        <taxon>Magnoliopsida</taxon>
        <taxon>Liliopsida</taxon>
        <taxon>Poales</taxon>
        <taxon>Poaceae</taxon>
        <taxon>BOP clade</taxon>
        <taxon>Pooideae</taxon>
        <taxon>Triticodae</taxon>
        <taxon>Triticeae</taxon>
        <taxon>Triticinae</taxon>
        <taxon>Triticum</taxon>
    </lineage>
</organism>
<dbReference type="PROSITE" id="PS00678">
    <property type="entry name" value="WD_REPEATS_1"/>
    <property type="match status" value="1"/>
</dbReference>